<dbReference type="AlphaFoldDB" id="A0A840WLL8"/>
<comment type="caution">
    <text evidence="3">The sequence shown here is derived from an EMBL/GenBank/DDBJ whole genome shotgun (WGS) entry which is preliminary data.</text>
</comment>
<dbReference type="CDD" id="cd24052">
    <property type="entry name" value="ASKHA_NBD_HpPPX-GppA-like"/>
    <property type="match status" value="1"/>
</dbReference>
<evidence type="ECO:0000259" key="1">
    <source>
        <dbReference type="Pfam" id="PF02541"/>
    </source>
</evidence>
<dbReference type="Pfam" id="PF02541">
    <property type="entry name" value="Ppx-GppA"/>
    <property type="match status" value="1"/>
</dbReference>
<dbReference type="Proteomes" id="UP000553766">
    <property type="component" value="Unassembled WGS sequence"/>
</dbReference>
<dbReference type="EMBL" id="JACIJS010000005">
    <property type="protein sequence ID" value="MBB5515988.1"/>
    <property type="molecule type" value="Genomic_DNA"/>
</dbReference>
<protein>
    <submittedName>
        <fullName evidence="3">Exopolyphosphatase/guanosine-5'-triphosphate, 3'-diphosphate pyrophosphatase</fullName>
        <ecNumber evidence="3">3.6.1.11</ecNumber>
        <ecNumber evidence="3">3.6.1.40</ecNumber>
    </submittedName>
</protein>
<proteinExistence type="predicted"/>
<keyword evidence="3" id="KW-0378">Hydrolase</keyword>
<dbReference type="Gene3D" id="1.10.3210.10">
    <property type="entry name" value="Hypothetical protein af1432"/>
    <property type="match status" value="1"/>
</dbReference>
<dbReference type="EC" id="3.6.1.40" evidence="3"/>
<dbReference type="PANTHER" id="PTHR30005:SF0">
    <property type="entry name" value="RETROGRADE REGULATION PROTEIN 2"/>
    <property type="match status" value="1"/>
</dbReference>
<dbReference type="Gene3D" id="3.30.420.40">
    <property type="match status" value="1"/>
</dbReference>
<dbReference type="InterPro" id="IPR050273">
    <property type="entry name" value="GppA/Ppx_hydrolase"/>
</dbReference>
<dbReference type="GO" id="GO:0004309">
    <property type="term" value="F:exopolyphosphatase activity"/>
    <property type="evidence" value="ECO:0007669"/>
    <property type="project" value="UniProtKB-EC"/>
</dbReference>
<dbReference type="Pfam" id="PF21697">
    <property type="entry name" value="Ppx_C"/>
    <property type="match status" value="1"/>
</dbReference>
<name>A0A840WLL8_9RHOB</name>
<evidence type="ECO:0000313" key="4">
    <source>
        <dbReference type="Proteomes" id="UP000553766"/>
    </source>
</evidence>
<evidence type="ECO:0000259" key="2">
    <source>
        <dbReference type="Pfam" id="PF21697"/>
    </source>
</evidence>
<keyword evidence="4" id="KW-1185">Reference proteome</keyword>
<evidence type="ECO:0000313" key="3">
    <source>
        <dbReference type="EMBL" id="MBB5515988.1"/>
    </source>
</evidence>
<dbReference type="InterPro" id="IPR048951">
    <property type="entry name" value="Ppx_C"/>
</dbReference>
<gene>
    <name evidence="3" type="ORF">FHS89_002008</name>
</gene>
<sequence length="506" mass="54298">MAGKNGLKDSILNGGSARVGVVDVGSNSVRLVVFDGPLRSPSYFFNEKVLCGLGAGLGKTGRLAPDGRERALAAIMRFTHIARTMQLDHLMCVATAAVREAEDGAEFAAEVLAETGLELRVASGEEEAQLSAQGLLMGWPEAEGLIVDIGGASMELARVAGGRIGPCVTSPLGPLALNDVKEKARDKHIAEVLTRLRAQLPGPVPRLYLVGGSWRAIAQIDMAKRAYPLHVLHGYRMTPDALKETSAWIASRTPEELREFATSSMARLSLVPMAARVLGPLLDAFTPDDVAISAYGLREGVLFDLIPDTMRNDDPLILAARATEQGAARFPGFGDALYEWLRPIFTMEGSASLRLIHTACLLHDVTWRAHPDVRASLAFETACRANFSGIDHAGRVFIAMSLAKRYKSSDLPEANGPLASLLDEPRITLADQVGRAIRLGAMMTGSCAETLADTKLEFGEADTLMLTLGRDSAPLFGEAAEKRLARLAKSMGRTHVVQRPKAKKKG</sequence>
<dbReference type="InterPro" id="IPR003695">
    <property type="entry name" value="Ppx_GppA_N"/>
</dbReference>
<dbReference type="Gene3D" id="3.30.420.150">
    <property type="entry name" value="Exopolyphosphatase. Domain 2"/>
    <property type="match status" value="1"/>
</dbReference>
<dbReference type="InterPro" id="IPR043129">
    <property type="entry name" value="ATPase_NBD"/>
</dbReference>
<dbReference type="SUPFAM" id="SSF53067">
    <property type="entry name" value="Actin-like ATPase domain"/>
    <property type="match status" value="2"/>
</dbReference>
<dbReference type="PANTHER" id="PTHR30005">
    <property type="entry name" value="EXOPOLYPHOSPHATASE"/>
    <property type="match status" value="1"/>
</dbReference>
<feature type="domain" description="Ppx/GppA phosphatase N-terminal" evidence="1">
    <location>
        <begin position="42"/>
        <end position="307"/>
    </location>
</feature>
<feature type="domain" description="Exopolyphosphatase C-terminal" evidence="2">
    <location>
        <begin position="348"/>
        <end position="494"/>
    </location>
</feature>
<organism evidence="3 4">
    <name type="scientific">Rubricella aquisinus</name>
    <dbReference type="NCBI Taxonomy" id="2028108"/>
    <lineage>
        <taxon>Bacteria</taxon>
        <taxon>Pseudomonadati</taxon>
        <taxon>Pseudomonadota</taxon>
        <taxon>Alphaproteobacteria</taxon>
        <taxon>Rhodobacterales</taxon>
        <taxon>Paracoccaceae</taxon>
        <taxon>Rubricella</taxon>
    </lineage>
</organism>
<accession>A0A840WLL8</accession>
<dbReference type="EC" id="3.6.1.11" evidence="3"/>
<dbReference type="RefSeq" id="WP_184011160.1">
    <property type="nucleotide sequence ID" value="NZ_JACIJS010000005.1"/>
</dbReference>
<reference evidence="3 4" key="1">
    <citation type="submission" date="2020-08" db="EMBL/GenBank/DDBJ databases">
        <title>Genomic Encyclopedia of Type Strains, Phase IV (KMG-IV): sequencing the most valuable type-strain genomes for metagenomic binning, comparative biology and taxonomic classification.</title>
        <authorList>
            <person name="Goeker M."/>
        </authorList>
    </citation>
    <scope>NUCLEOTIDE SEQUENCE [LARGE SCALE GENOMIC DNA]</scope>
    <source>
        <strain evidence="3 4">DSM 103377</strain>
    </source>
</reference>
<dbReference type="SUPFAM" id="SSF109604">
    <property type="entry name" value="HD-domain/PDEase-like"/>
    <property type="match status" value="1"/>
</dbReference>
<dbReference type="GO" id="GO:0008894">
    <property type="term" value="F:guanosine-5'-triphosphate,3'-diphosphate diphosphatase activity"/>
    <property type="evidence" value="ECO:0007669"/>
    <property type="project" value="UniProtKB-EC"/>
</dbReference>